<dbReference type="GO" id="GO:0003677">
    <property type="term" value="F:DNA binding"/>
    <property type="evidence" value="ECO:0007669"/>
    <property type="project" value="UniProtKB-KW"/>
</dbReference>
<dbReference type="Pfam" id="PF00239">
    <property type="entry name" value="Resolvase"/>
    <property type="match status" value="1"/>
</dbReference>
<dbReference type="Proteomes" id="UP000310576">
    <property type="component" value="Unassembled WGS sequence"/>
</dbReference>
<evidence type="ECO:0000256" key="6">
    <source>
        <dbReference type="PIRSR" id="PIRSR606118-50"/>
    </source>
</evidence>
<dbReference type="EMBL" id="QXNG01000147">
    <property type="protein sequence ID" value="THA11124.1"/>
    <property type="molecule type" value="Genomic_DNA"/>
</dbReference>
<dbReference type="InterPro" id="IPR006120">
    <property type="entry name" value="Resolvase_HTH_dom"/>
</dbReference>
<dbReference type="AlphaFoldDB" id="A0A4S2PBR7"/>
<evidence type="ECO:0000256" key="1">
    <source>
        <dbReference type="ARBA" id="ARBA00009913"/>
    </source>
</evidence>
<sequence length="196" mass="22836">MLVGYARVSTKEQNYEMQIQELEKYGCEKIFSEKESGNSDERKELKKVLNFLREEDTLIVWKLDRLGRSVSHQSRILDVLKQKKVCIVSLTENIDTRTKLGEMLFYFASIFAEQERNNIIDRTKAGIQFAREQGVRIGRPPKMTEDNIEIIRELLKAGWTVKKIAEKLDISQSSIYAYFPSDILEDLRPKEPIKST</sequence>
<evidence type="ECO:0000256" key="3">
    <source>
        <dbReference type="ARBA" id="ARBA00023100"/>
    </source>
</evidence>
<keyword evidence="3" id="KW-0230">DNA invertase</keyword>
<evidence type="ECO:0000259" key="8">
    <source>
        <dbReference type="PROSITE" id="PS51736"/>
    </source>
</evidence>
<keyword evidence="4" id="KW-0238">DNA-binding</keyword>
<proteinExistence type="inferred from homology"/>
<dbReference type="InterPro" id="IPR036162">
    <property type="entry name" value="Resolvase-like_N_sf"/>
</dbReference>
<protein>
    <submittedName>
        <fullName evidence="9">Recombinase family protein</fullName>
    </submittedName>
</protein>
<dbReference type="InterPro" id="IPR050639">
    <property type="entry name" value="SSR_resolvase"/>
</dbReference>
<accession>A0A4S2PBR7</accession>
<dbReference type="PROSITE" id="PS00397">
    <property type="entry name" value="RECOMBINASES_1"/>
    <property type="match status" value="1"/>
</dbReference>
<evidence type="ECO:0000256" key="4">
    <source>
        <dbReference type="ARBA" id="ARBA00023125"/>
    </source>
</evidence>
<dbReference type="RefSeq" id="WP_136125810.1">
    <property type="nucleotide sequence ID" value="NZ_QXNG01000147.1"/>
</dbReference>
<evidence type="ECO:0000256" key="2">
    <source>
        <dbReference type="ARBA" id="ARBA00022908"/>
    </source>
</evidence>
<feature type="domain" description="Resolvase/invertase-type recombinase catalytic" evidence="8">
    <location>
        <begin position="1"/>
        <end position="134"/>
    </location>
</feature>
<dbReference type="InterPro" id="IPR006119">
    <property type="entry name" value="Resolv_N"/>
</dbReference>
<dbReference type="PANTHER" id="PTHR30461:SF2">
    <property type="entry name" value="SERINE RECOMBINASE PINE-RELATED"/>
    <property type="match status" value="1"/>
</dbReference>
<dbReference type="CDD" id="cd00569">
    <property type="entry name" value="HTH_Hin_like"/>
    <property type="match status" value="1"/>
</dbReference>
<dbReference type="CDD" id="cd03768">
    <property type="entry name" value="SR_ResInv"/>
    <property type="match status" value="1"/>
</dbReference>
<dbReference type="InterPro" id="IPR009057">
    <property type="entry name" value="Homeodomain-like_sf"/>
</dbReference>
<dbReference type="Pfam" id="PF02796">
    <property type="entry name" value="HTH_7"/>
    <property type="match status" value="1"/>
</dbReference>
<dbReference type="GO" id="GO:0000150">
    <property type="term" value="F:DNA strand exchange activity"/>
    <property type="evidence" value="ECO:0007669"/>
    <property type="project" value="UniProtKB-KW"/>
</dbReference>
<dbReference type="InterPro" id="IPR006118">
    <property type="entry name" value="Recombinase_CS"/>
</dbReference>
<organism evidence="9 10">
    <name type="scientific">Rodentibacter pneumotropicus</name>
    <dbReference type="NCBI Taxonomy" id="758"/>
    <lineage>
        <taxon>Bacteria</taxon>
        <taxon>Pseudomonadati</taxon>
        <taxon>Pseudomonadota</taxon>
        <taxon>Gammaproteobacteria</taxon>
        <taxon>Pasteurellales</taxon>
        <taxon>Pasteurellaceae</taxon>
        <taxon>Rodentibacter</taxon>
    </lineage>
</organism>
<dbReference type="SMART" id="SM00857">
    <property type="entry name" value="Resolvase"/>
    <property type="match status" value="1"/>
</dbReference>
<gene>
    <name evidence="9" type="ORF">D3M76_11585</name>
</gene>
<dbReference type="PANTHER" id="PTHR30461">
    <property type="entry name" value="DNA-INVERTASE FROM LAMBDOID PROPHAGE"/>
    <property type="match status" value="1"/>
</dbReference>
<keyword evidence="5" id="KW-0233">DNA recombination</keyword>
<evidence type="ECO:0000256" key="7">
    <source>
        <dbReference type="PROSITE-ProRule" id="PRU10137"/>
    </source>
</evidence>
<dbReference type="FunFam" id="3.40.50.1390:FF:000001">
    <property type="entry name" value="DNA recombinase"/>
    <property type="match status" value="1"/>
</dbReference>
<reference evidence="9 10" key="1">
    <citation type="journal article" date="2019" name="Vet. Microbiol.">
        <title>Development of multi locus sequence typing (MLST) of Rodentibacter pneumotropicus.</title>
        <authorList>
            <person name="Adhikary S."/>
            <person name="Bisgaard M."/>
            <person name="Boot R."/>
            <person name="Benga L."/>
            <person name="Nicklas W."/>
            <person name="Christensen H."/>
        </authorList>
    </citation>
    <scope>NUCLEOTIDE SEQUENCE [LARGE SCALE GENOMIC DNA]</scope>
    <source>
        <strain evidence="9 10">1596_07</strain>
    </source>
</reference>
<dbReference type="PROSITE" id="PS51736">
    <property type="entry name" value="RECOMBINASES_3"/>
    <property type="match status" value="1"/>
</dbReference>
<comment type="caution">
    <text evidence="9">The sequence shown here is derived from an EMBL/GenBank/DDBJ whole genome shotgun (WGS) entry which is preliminary data.</text>
</comment>
<feature type="active site" description="O-(5'-phospho-DNA)-serine intermediate" evidence="6 7">
    <location>
        <position position="9"/>
    </location>
</feature>
<dbReference type="Gene3D" id="3.40.50.1390">
    <property type="entry name" value="Resolvase, N-terminal catalytic domain"/>
    <property type="match status" value="1"/>
</dbReference>
<evidence type="ECO:0000256" key="5">
    <source>
        <dbReference type="ARBA" id="ARBA00023172"/>
    </source>
</evidence>
<comment type="similarity">
    <text evidence="1">Belongs to the site-specific recombinase resolvase family.</text>
</comment>
<name>A0A4S2PBR7_9PAST</name>
<keyword evidence="2" id="KW-0229">DNA integration</keyword>
<dbReference type="GO" id="GO:0015074">
    <property type="term" value="P:DNA integration"/>
    <property type="evidence" value="ECO:0007669"/>
    <property type="project" value="UniProtKB-KW"/>
</dbReference>
<evidence type="ECO:0000313" key="10">
    <source>
        <dbReference type="Proteomes" id="UP000310576"/>
    </source>
</evidence>
<dbReference type="SUPFAM" id="SSF46689">
    <property type="entry name" value="Homeodomain-like"/>
    <property type="match status" value="1"/>
</dbReference>
<dbReference type="SUPFAM" id="SSF53041">
    <property type="entry name" value="Resolvase-like"/>
    <property type="match status" value="1"/>
</dbReference>
<dbReference type="Gene3D" id="1.10.10.60">
    <property type="entry name" value="Homeodomain-like"/>
    <property type="match status" value="1"/>
</dbReference>
<evidence type="ECO:0000313" key="9">
    <source>
        <dbReference type="EMBL" id="THA11124.1"/>
    </source>
</evidence>